<dbReference type="EMBL" id="PVTR01000006">
    <property type="protein sequence ID" value="PRY87513.1"/>
    <property type="molecule type" value="Genomic_DNA"/>
</dbReference>
<reference evidence="2 3" key="1">
    <citation type="submission" date="2018-03" db="EMBL/GenBank/DDBJ databases">
        <title>Genomic Encyclopedia of Archaeal and Bacterial Type Strains, Phase II (KMG-II): from individual species to whole genera.</title>
        <authorList>
            <person name="Goeker M."/>
        </authorList>
    </citation>
    <scope>NUCLEOTIDE SEQUENCE [LARGE SCALE GENOMIC DNA]</scope>
    <source>
        <strain evidence="2 3">DSM 27929</strain>
    </source>
</reference>
<evidence type="ECO:0000313" key="2">
    <source>
        <dbReference type="EMBL" id="PRY87513.1"/>
    </source>
</evidence>
<protein>
    <submittedName>
        <fullName evidence="2">Uncharacterized protein</fullName>
    </submittedName>
</protein>
<proteinExistence type="predicted"/>
<sequence>MVQSIPRFAAGGVGGSPESFRGSTPTKPQTRLFSFYASCRPTFFFPFRESNFKVIDLKSLNF</sequence>
<organism evidence="2 3">
    <name type="scientific">Mongoliibacter ruber</name>
    <dbReference type="NCBI Taxonomy" id="1750599"/>
    <lineage>
        <taxon>Bacteria</taxon>
        <taxon>Pseudomonadati</taxon>
        <taxon>Bacteroidota</taxon>
        <taxon>Cytophagia</taxon>
        <taxon>Cytophagales</taxon>
        <taxon>Cyclobacteriaceae</taxon>
        <taxon>Mongoliibacter</taxon>
    </lineage>
</organism>
<comment type="caution">
    <text evidence="2">The sequence shown here is derived from an EMBL/GenBank/DDBJ whole genome shotgun (WGS) entry which is preliminary data.</text>
</comment>
<dbReference type="Proteomes" id="UP000238157">
    <property type="component" value="Unassembled WGS sequence"/>
</dbReference>
<name>A0A2T0WLD2_9BACT</name>
<accession>A0A2T0WLD2</accession>
<evidence type="ECO:0000313" key="3">
    <source>
        <dbReference type="Proteomes" id="UP000238157"/>
    </source>
</evidence>
<gene>
    <name evidence="2" type="ORF">CLW00_106137</name>
</gene>
<dbReference type="AlphaFoldDB" id="A0A2T0WLD2"/>
<keyword evidence="3" id="KW-1185">Reference proteome</keyword>
<feature type="region of interest" description="Disordered" evidence="1">
    <location>
        <begin position="1"/>
        <end position="27"/>
    </location>
</feature>
<evidence type="ECO:0000256" key="1">
    <source>
        <dbReference type="SAM" id="MobiDB-lite"/>
    </source>
</evidence>